<dbReference type="InterPro" id="IPR011250">
    <property type="entry name" value="OMP/PagP_B-barrel"/>
</dbReference>
<dbReference type="InterPro" id="IPR027385">
    <property type="entry name" value="Beta-barrel_OMP"/>
</dbReference>
<reference evidence="4" key="1">
    <citation type="journal article" date="2015" name="Int. J. Syst. Evol. Microbiol.">
        <title>Rhizobium alvei sp. nov., isolated from a freshwater river.</title>
        <authorList>
            <person name="Sheu S.Y."/>
            <person name="Huang H.W."/>
            <person name="Young C.C."/>
            <person name="Chen W.M."/>
        </authorList>
    </citation>
    <scope>NUCLEOTIDE SEQUENCE</scope>
    <source>
        <strain evidence="4">TNR-22</strain>
    </source>
</reference>
<evidence type="ECO:0000256" key="2">
    <source>
        <dbReference type="SAM" id="SignalP"/>
    </source>
</evidence>
<feature type="domain" description="Outer membrane protein beta-barrel" evidence="3">
    <location>
        <begin position="20"/>
        <end position="250"/>
    </location>
</feature>
<evidence type="ECO:0000256" key="1">
    <source>
        <dbReference type="ARBA" id="ARBA00022729"/>
    </source>
</evidence>
<protein>
    <submittedName>
        <fullName evidence="4">Porin family protein</fullName>
    </submittedName>
</protein>
<dbReference type="Proteomes" id="UP001174932">
    <property type="component" value="Unassembled WGS sequence"/>
</dbReference>
<gene>
    <name evidence="4" type="ORF">Q4481_11105</name>
</gene>
<dbReference type="Pfam" id="PF13505">
    <property type="entry name" value="OMP_b-brl"/>
    <property type="match status" value="1"/>
</dbReference>
<feature type="signal peptide" evidence="2">
    <location>
        <begin position="1"/>
        <end position="20"/>
    </location>
</feature>
<dbReference type="EMBL" id="JAUOZU010000007">
    <property type="protein sequence ID" value="MDO6964506.1"/>
    <property type="molecule type" value="Genomic_DNA"/>
</dbReference>
<evidence type="ECO:0000313" key="4">
    <source>
        <dbReference type="EMBL" id="MDO6964506.1"/>
    </source>
</evidence>
<keyword evidence="5" id="KW-1185">Reference proteome</keyword>
<comment type="caution">
    <text evidence="4">The sequence shown here is derived from an EMBL/GenBank/DDBJ whole genome shotgun (WGS) entry which is preliminary data.</text>
</comment>
<dbReference type="Gene3D" id="2.40.160.20">
    <property type="match status" value="1"/>
</dbReference>
<dbReference type="SUPFAM" id="SSF56925">
    <property type="entry name" value="OMPA-like"/>
    <property type="match status" value="1"/>
</dbReference>
<reference evidence="4" key="2">
    <citation type="submission" date="2023-07" db="EMBL/GenBank/DDBJ databases">
        <authorList>
            <person name="Shen H."/>
        </authorList>
    </citation>
    <scope>NUCLEOTIDE SEQUENCE</scope>
    <source>
        <strain evidence="4">TNR-22</strain>
    </source>
</reference>
<organism evidence="4 5">
    <name type="scientific">Rhizobium alvei</name>
    <dbReference type="NCBI Taxonomy" id="1132659"/>
    <lineage>
        <taxon>Bacteria</taxon>
        <taxon>Pseudomonadati</taxon>
        <taxon>Pseudomonadota</taxon>
        <taxon>Alphaproteobacteria</taxon>
        <taxon>Hyphomicrobiales</taxon>
        <taxon>Rhizobiaceae</taxon>
        <taxon>Rhizobium/Agrobacterium group</taxon>
        <taxon>Rhizobium</taxon>
    </lineage>
</organism>
<name>A0ABT8YLY0_9HYPH</name>
<sequence length="272" mass="29167">MKKVLAFASVALGLSAQAHAADLYEPAPAEPAPIAEPVVAAANGWYLRGDVSYDLMRLKGAHYFQGSNSNLHDFDSAKLDNTGNLGVGVGYQIDEHLRVDTTLDYLFSAKFRGSTSGTCGNSGNACTSSDVSALSAWGLMANAYVDIGHWGIVTPYLGAGIGGTYVKWDSLKNTNDDGTFEHHGRESWRFTYALMAGASVDITCNLKADVGYRYRHVAGGNMFGYRLNGGPGYDKGFDIHEGRAGLRYNFGGCEEAAYLPPAEIPQQPAVFK</sequence>
<accession>A0ABT8YLY0</accession>
<feature type="chain" id="PRO_5045330059" evidence="2">
    <location>
        <begin position="21"/>
        <end position="272"/>
    </location>
</feature>
<evidence type="ECO:0000313" key="5">
    <source>
        <dbReference type="Proteomes" id="UP001174932"/>
    </source>
</evidence>
<keyword evidence="1 2" id="KW-0732">Signal</keyword>
<dbReference type="RefSeq" id="WP_304376412.1">
    <property type="nucleotide sequence ID" value="NZ_JAUOZU010000007.1"/>
</dbReference>
<evidence type="ECO:0000259" key="3">
    <source>
        <dbReference type="Pfam" id="PF13505"/>
    </source>
</evidence>
<proteinExistence type="predicted"/>